<evidence type="ECO:0000256" key="1">
    <source>
        <dbReference type="SAM" id="SignalP"/>
    </source>
</evidence>
<dbReference type="EMBL" id="JAJKFT010000004">
    <property type="protein sequence ID" value="MCC9628206.1"/>
    <property type="molecule type" value="Genomic_DNA"/>
</dbReference>
<dbReference type="RefSeq" id="WP_230217265.1">
    <property type="nucleotide sequence ID" value="NZ_JAJKFT010000004.1"/>
</dbReference>
<organism evidence="2 3">
    <name type="scientific">Blastopirellula sediminis</name>
    <dbReference type="NCBI Taxonomy" id="2894196"/>
    <lineage>
        <taxon>Bacteria</taxon>
        <taxon>Pseudomonadati</taxon>
        <taxon>Planctomycetota</taxon>
        <taxon>Planctomycetia</taxon>
        <taxon>Pirellulales</taxon>
        <taxon>Pirellulaceae</taxon>
        <taxon>Blastopirellula</taxon>
    </lineage>
</organism>
<protein>
    <submittedName>
        <fullName evidence="2">Uncharacterized protein</fullName>
    </submittedName>
</protein>
<feature type="chain" id="PRO_5040803737" evidence="1">
    <location>
        <begin position="23"/>
        <end position="262"/>
    </location>
</feature>
<evidence type="ECO:0000313" key="3">
    <source>
        <dbReference type="Proteomes" id="UP001139103"/>
    </source>
</evidence>
<name>A0A9X1MK31_9BACT</name>
<accession>A0A9X1MK31</accession>
<evidence type="ECO:0000313" key="2">
    <source>
        <dbReference type="EMBL" id="MCC9628206.1"/>
    </source>
</evidence>
<keyword evidence="1" id="KW-0732">Signal</keyword>
<sequence>MRILQLLTPLALLLFAASYSRASNNYFMPGDAFFHVTVTEELLDSLEKRQPPYVWDYSLRDTFEMAFCGYAGYEKATVEIADKQFLANLRKVYDDVRRYNAKEIREIRRDDGTRVTEETNGLHLFFYRDDFDLDDYRIALRYNENWRSECFKFTSHARLCCFIDAAAAVEDDWRDGESVPGLNVQFPQGEIQLGQAVTKPIVIPGKAKAIVLRGSELLNYYQRKKGSHIYILDSEGATTRIAYDQRWLTEEEWNSIDLLDRL</sequence>
<proteinExistence type="predicted"/>
<reference evidence="2" key="1">
    <citation type="submission" date="2021-11" db="EMBL/GenBank/DDBJ databases">
        <title>Genome sequence.</title>
        <authorList>
            <person name="Sun Q."/>
        </authorList>
    </citation>
    <scope>NUCLEOTIDE SEQUENCE</scope>
    <source>
        <strain evidence="2">JC732</strain>
    </source>
</reference>
<dbReference type="Proteomes" id="UP001139103">
    <property type="component" value="Unassembled WGS sequence"/>
</dbReference>
<gene>
    <name evidence="2" type="ORF">LOC68_07350</name>
</gene>
<feature type="signal peptide" evidence="1">
    <location>
        <begin position="1"/>
        <end position="22"/>
    </location>
</feature>
<keyword evidence="3" id="KW-1185">Reference proteome</keyword>
<dbReference type="AlphaFoldDB" id="A0A9X1MK31"/>
<comment type="caution">
    <text evidence="2">The sequence shown here is derived from an EMBL/GenBank/DDBJ whole genome shotgun (WGS) entry which is preliminary data.</text>
</comment>